<dbReference type="Gene3D" id="1.10.10.10">
    <property type="entry name" value="Winged helix-like DNA-binding domain superfamily/Winged helix DNA-binding domain"/>
    <property type="match status" value="1"/>
</dbReference>
<reference evidence="1 2" key="1">
    <citation type="journal article" date="2019" name="Int. J. Syst. Evol. Microbiol.">
        <title>The Global Catalogue of Microorganisms (GCM) 10K type strain sequencing project: providing services to taxonomists for standard genome sequencing and annotation.</title>
        <authorList>
            <consortium name="The Broad Institute Genomics Platform"/>
            <consortium name="The Broad Institute Genome Sequencing Center for Infectious Disease"/>
            <person name="Wu L."/>
            <person name="Ma J."/>
        </authorList>
    </citation>
    <scope>NUCLEOTIDE SEQUENCE [LARGE SCALE GENOMIC DNA]</scope>
    <source>
        <strain evidence="1 2">CGMCC 1.12237</strain>
    </source>
</reference>
<comment type="caution">
    <text evidence="1">The sequence shown here is derived from an EMBL/GenBank/DDBJ whole genome shotgun (WGS) entry which is preliminary data.</text>
</comment>
<dbReference type="AlphaFoldDB" id="A0ABD5RDJ8"/>
<dbReference type="InterPro" id="IPR036390">
    <property type="entry name" value="WH_DNA-bd_sf"/>
</dbReference>
<dbReference type="Proteomes" id="UP001596201">
    <property type="component" value="Unassembled WGS sequence"/>
</dbReference>
<gene>
    <name evidence="1" type="ORF">ACFPJ5_14385</name>
</gene>
<sequence length="120" mass="13529">MSEVCDETEVLELLEDQYARAIILATSRSPMSASELTDAIDASPPTVYRRVDDLQRCGLLAERTEFVEGGRNYSVYAARVERVSVDFTDGELTVTLTERDDVPTDETVAERFTRLYEGLR</sequence>
<protein>
    <submittedName>
        <fullName evidence="1">Helix-turn-helix domain-containing protein</fullName>
    </submittedName>
</protein>
<dbReference type="InterPro" id="IPR011991">
    <property type="entry name" value="ArsR-like_HTH"/>
</dbReference>
<dbReference type="EMBL" id="JBHSKX010000002">
    <property type="protein sequence ID" value="MFC5368120.1"/>
    <property type="molecule type" value="Genomic_DNA"/>
</dbReference>
<proteinExistence type="predicted"/>
<name>A0ABD5RDJ8_9EURY</name>
<dbReference type="Pfam" id="PF12840">
    <property type="entry name" value="HTH_20"/>
    <property type="match status" value="1"/>
</dbReference>
<dbReference type="CDD" id="cd00090">
    <property type="entry name" value="HTH_ARSR"/>
    <property type="match status" value="1"/>
</dbReference>
<accession>A0ABD5RDJ8</accession>
<dbReference type="RefSeq" id="WP_227230353.1">
    <property type="nucleotide sequence ID" value="NZ_JAJCVJ010000002.1"/>
</dbReference>
<dbReference type="SUPFAM" id="SSF46785">
    <property type="entry name" value="Winged helix' DNA-binding domain"/>
    <property type="match status" value="1"/>
</dbReference>
<dbReference type="InterPro" id="IPR036388">
    <property type="entry name" value="WH-like_DNA-bd_sf"/>
</dbReference>
<evidence type="ECO:0000313" key="1">
    <source>
        <dbReference type="EMBL" id="MFC5368120.1"/>
    </source>
</evidence>
<evidence type="ECO:0000313" key="2">
    <source>
        <dbReference type="Proteomes" id="UP001596201"/>
    </source>
</evidence>
<keyword evidence="2" id="KW-1185">Reference proteome</keyword>
<organism evidence="1 2">
    <name type="scientific">Salinirubrum litoreum</name>
    <dbReference type="NCBI Taxonomy" id="1126234"/>
    <lineage>
        <taxon>Archaea</taxon>
        <taxon>Methanobacteriati</taxon>
        <taxon>Methanobacteriota</taxon>
        <taxon>Stenosarchaea group</taxon>
        <taxon>Halobacteria</taxon>
        <taxon>Halobacteriales</taxon>
        <taxon>Haloferacaceae</taxon>
        <taxon>Salinirubrum</taxon>
    </lineage>
</organism>